<feature type="transmembrane region" description="Helical" evidence="1">
    <location>
        <begin position="7"/>
        <end position="30"/>
    </location>
</feature>
<dbReference type="EMBL" id="MEXH01000016">
    <property type="protein sequence ID" value="OGC92387.1"/>
    <property type="molecule type" value="Genomic_DNA"/>
</dbReference>
<keyword evidence="1" id="KW-0472">Membrane</keyword>
<name>A0A1F4YEH6_9BACT</name>
<dbReference type="AlphaFoldDB" id="A0A1F4YEH6"/>
<dbReference type="Proteomes" id="UP000178176">
    <property type="component" value="Unassembled WGS sequence"/>
</dbReference>
<dbReference type="Pfam" id="PF08308">
    <property type="entry name" value="PEGA"/>
    <property type="match status" value="1"/>
</dbReference>
<keyword evidence="1" id="KW-0812">Transmembrane</keyword>
<dbReference type="InterPro" id="IPR011042">
    <property type="entry name" value="6-blade_b-propeller_TolB-like"/>
</dbReference>
<evidence type="ECO:0000256" key="1">
    <source>
        <dbReference type="SAM" id="Phobius"/>
    </source>
</evidence>
<dbReference type="InterPro" id="IPR013229">
    <property type="entry name" value="PEGA"/>
</dbReference>
<evidence type="ECO:0000259" key="2">
    <source>
        <dbReference type="Pfam" id="PF08308"/>
    </source>
</evidence>
<proteinExistence type="predicted"/>
<sequence length="417" mass="45325">MQKTVTLRILLFVAGLILVPSLTYLVILFARGYRPDPSTKTISPTGLLVATSNPDGAQIYINGTLLSATNTTTNLSPGHYEVEIKKDGFQPWKKTLTLEPEIVTRASATLFPSVPSLKAITSSGAAIPSLSPDGTHVAFIQSTQPTSPRLYLLDLTESPLGLINREPKLISNLPANWRVANLIWSPNSRQILVDTASSSAYLVDTSSTTSTLTVTSTTLANWLQRQTLLDFQKLSTLSPILVETLATSSASLVWSPKENKLLYTATASAYIPDILKKPLPGSNSQPQQRYLIPSRVYVYDLEEDRNFSIDEGTVPTPSPSLGLSLPKKSKTLAASPLLPTTANAGWSWFPDSGHLIKVNDKQVTIMEYDSTNPTVVYSGPMENSYAFPYPSGKQVLILSNLNPSLSSQPNLYAVSLR</sequence>
<comment type="caution">
    <text evidence="3">The sequence shown here is derived from an EMBL/GenBank/DDBJ whole genome shotgun (WGS) entry which is preliminary data.</text>
</comment>
<dbReference type="Gene3D" id="2.120.10.30">
    <property type="entry name" value="TolB, C-terminal domain"/>
    <property type="match status" value="1"/>
</dbReference>
<keyword evidence="1" id="KW-1133">Transmembrane helix</keyword>
<accession>A0A1F4YEH6</accession>
<evidence type="ECO:0000313" key="4">
    <source>
        <dbReference type="Proteomes" id="UP000178176"/>
    </source>
</evidence>
<gene>
    <name evidence="3" type="ORF">A2876_02305</name>
</gene>
<evidence type="ECO:0000313" key="3">
    <source>
        <dbReference type="EMBL" id="OGC92387.1"/>
    </source>
</evidence>
<feature type="domain" description="PEGA" evidence="2">
    <location>
        <begin position="46"/>
        <end position="110"/>
    </location>
</feature>
<protein>
    <recommendedName>
        <fullName evidence="2">PEGA domain-containing protein</fullName>
    </recommendedName>
</protein>
<dbReference type="SUPFAM" id="SSF82171">
    <property type="entry name" value="DPP6 N-terminal domain-like"/>
    <property type="match status" value="1"/>
</dbReference>
<reference evidence="3 4" key="1">
    <citation type="journal article" date="2016" name="Nat. Commun.">
        <title>Thousands of microbial genomes shed light on interconnected biogeochemical processes in an aquifer system.</title>
        <authorList>
            <person name="Anantharaman K."/>
            <person name="Brown C.T."/>
            <person name="Hug L.A."/>
            <person name="Sharon I."/>
            <person name="Castelle C.J."/>
            <person name="Probst A.J."/>
            <person name="Thomas B.C."/>
            <person name="Singh A."/>
            <person name="Wilkins M.J."/>
            <person name="Karaoz U."/>
            <person name="Brodie E.L."/>
            <person name="Williams K.H."/>
            <person name="Hubbard S.S."/>
            <person name="Banfield J.F."/>
        </authorList>
    </citation>
    <scope>NUCLEOTIDE SEQUENCE [LARGE SCALE GENOMIC DNA]</scope>
</reference>
<organism evidence="3 4">
    <name type="scientific">Candidatus Amesbacteria bacterium RIFCSPHIGHO2_01_FULL_48_32b</name>
    <dbReference type="NCBI Taxonomy" id="1797253"/>
    <lineage>
        <taxon>Bacteria</taxon>
        <taxon>Candidatus Amesiibacteriota</taxon>
    </lineage>
</organism>